<keyword evidence="8" id="KW-0413">Isomerase</keyword>
<evidence type="ECO:0000313" key="11">
    <source>
        <dbReference type="EMBL" id="KAG5176927.1"/>
    </source>
</evidence>
<dbReference type="Pfam" id="PF00378">
    <property type="entry name" value="ECH_1"/>
    <property type="match status" value="1"/>
</dbReference>
<comment type="subcellular location">
    <subcellularLocation>
        <location evidence="1">Peroxisome</location>
    </subcellularLocation>
</comment>
<evidence type="ECO:0000256" key="6">
    <source>
        <dbReference type="ARBA" id="ARBA00023098"/>
    </source>
</evidence>
<dbReference type="PANTHER" id="PTHR43149:SF1">
    <property type="entry name" value="DELTA(3,5)-DELTA(2,4)-DIENOYL-COA ISOMERASE, MITOCHONDRIAL"/>
    <property type="match status" value="1"/>
</dbReference>
<comment type="similarity">
    <text evidence="3 9">Belongs to the enoyl-CoA hydratase/isomerase family.</text>
</comment>
<feature type="region of interest" description="Disordered" evidence="10">
    <location>
        <begin position="270"/>
        <end position="296"/>
    </location>
</feature>
<evidence type="ECO:0000313" key="12">
    <source>
        <dbReference type="Proteomes" id="UP000664859"/>
    </source>
</evidence>
<dbReference type="SUPFAM" id="SSF52096">
    <property type="entry name" value="ClpP/crotonase"/>
    <property type="match status" value="1"/>
</dbReference>
<dbReference type="FunFam" id="3.90.226.10:FF:000024">
    <property type="entry name" value="Delta3,5-delta2,4-dienoyl-CoA isomerase"/>
    <property type="match status" value="1"/>
</dbReference>
<dbReference type="Proteomes" id="UP000664859">
    <property type="component" value="Unassembled WGS sequence"/>
</dbReference>
<gene>
    <name evidence="11" type="ORF">JKP88DRAFT_202694</name>
</gene>
<dbReference type="GO" id="GO:0051750">
    <property type="term" value="F:delta(3,5)-delta(2,4)-dienoyl-CoA isomerase activity"/>
    <property type="evidence" value="ECO:0007669"/>
    <property type="project" value="TreeGrafter"/>
</dbReference>
<feature type="compositionally biased region" description="Basic residues" evidence="10">
    <location>
        <begin position="287"/>
        <end position="296"/>
    </location>
</feature>
<dbReference type="CDD" id="cd06558">
    <property type="entry name" value="crotonase-like"/>
    <property type="match status" value="1"/>
</dbReference>
<protein>
    <submittedName>
        <fullName evidence="11">Peroxisomal enoyl-coenzyme A hydratase</fullName>
    </submittedName>
</protein>
<dbReference type="FunFam" id="1.10.12.10:FF:000004">
    <property type="entry name" value="Delta3,5-delta2,4-dienoyl-CoA isomerase"/>
    <property type="match status" value="1"/>
</dbReference>
<comment type="pathway">
    <text evidence="2">Lipid metabolism; fatty acid beta-oxidation.</text>
</comment>
<keyword evidence="6" id="KW-0443">Lipid metabolism</keyword>
<evidence type="ECO:0000256" key="9">
    <source>
        <dbReference type="RuleBase" id="RU003707"/>
    </source>
</evidence>
<dbReference type="PANTHER" id="PTHR43149">
    <property type="entry name" value="ENOYL-COA HYDRATASE"/>
    <property type="match status" value="1"/>
</dbReference>
<dbReference type="InterPro" id="IPR045002">
    <property type="entry name" value="Ech1-like"/>
</dbReference>
<dbReference type="InterPro" id="IPR029045">
    <property type="entry name" value="ClpP/crotonase-like_dom_sf"/>
</dbReference>
<dbReference type="GO" id="GO:0006635">
    <property type="term" value="P:fatty acid beta-oxidation"/>
    <property type="evidence" value="ECO:0007669"/>
    <property type="project" value="UniProtKB-UniPathway"/>
</dbReference>
<evidence type="ECO:0000256" key="3">
    <source>
        <dbReference type="ARBA" id="ARBA00005254"/>
    </source>
</evidence>
<proteinExistence type="inferred from homology"/>
<dbReference type="PROSITE" id="PS00166">
    <property type="entry name" value="ENOYL_COA_HYDRATASE"/>
    <property type="match status" value="1"/>
</dbReference>
<dbReference type="EMBL" id="JAFCMP010000531">
    <property type="protein sequence ID" value="KAG5176927.1"/>
    <property type="molecule type" value="Genomic_DNA"/>
</dbReference>
<evidence type="ECO:0000256" key="8">
    <source>
        <dbReference type="ARBA" id="ARBA00023235"/>
    </source>
</evidence>
<dbReference type="OrthoDB" id="14970at2759"/>
<keyword evidence="5" id="KW-0007">Acetylation</keyword>
<dbReference type="InterPro" id="IPR001753">
    <property type="entry name" value="Enoyl-CoA_hydra/iso"/>
</dbReference>
<accession>A0A835YKC1</accession>
<dbReference type="GO" id="GO:0005777">
    <property type="term" value="C:peroxisome"/>
    <property type="evidence" value="ECO:0007669"/>
    <property type="project" value="UniProtKB-SubCell"/>
</dbReference>
<dbReference type="AlphaFoldDB" id="A0A835YKC1"/>
<dbReference type="Gene3D" id="3.90.226.10">
    <property type="entry name" value="2-enoyl-CoA Hydratase, Chain A, domain 1"/>
    <property type="match status" value="1"/>
</dbReference>
<organism evidence="11 12">
    <name type="scientific">Tribonema minus</name>
    <dbReference type="NCBI Taxonomy" id="303371"/>
    <lineage>
        <taxon>Eukaryota</taxon>
        <taxon>Sar</taxon>
        <taxon>Stramenopiles</taxon>
        <taxon>Ochrophyta</taxon>
        <taxon>PX clade</taxon>
        <taxon>Xanthophyceae</taxon>
        <taxon>Tribonematales</taxon>
        <taxon>Tribonemataceae</taxon>
        <taxon>Tribonema</taxon>
    </lineage>
</organism>
<evidence type="ECO:0000256" key="5">
    <source>
        <dbReference type="ARBA" id="ARBA00022990"/>
    </source>
</evidence>
<keyword evidence="12" id="KW-1185">Reference proteome</keyword>
<dbReference type="UniPathway" id="UPA00659"/>
<evidence type="ECO:0000256" key="1">
    <source>
        <dbReference type="ARBA" id="ARBA00004275"/>
    </source>
</evidence>
<dbReference type="GO" id="GO:0005739">
    <property type="term" value="C:mitochondrion"/>
    <property type="evidence" value="ECO:0007669"/>
    <property type="project" value="TreeGrafter"/>
</dbReference>
<keyword evidence="7" id="KW-0576">Peroxisome</keyword>
<comment type="caution">
    <text evidence="11">The sequence shown here is derived from an EMBL/GenBank/DDBJ whole genome shotgun (WGS) entry which is preliminary data.</text>
</comment>
<dbReference type="Gene3D" id="1.10.12.10">
    <property type="entry name" value="Lyase 2-enoyl-coa Hydratase, Chain A, domain 2"/>
    <property type="match status" value="1"/>
</dbReference>
<dbReference type="InterPro" id="IPR014748">
    <property type="entry name" value="Enoyl-CoA_hydra_C"/>
</dbReference>
<sequence>MESSYVGFETLAVRVAVPHVLHVELNRPNRANAMNAQYWHEMRRLFAAIAVDPEVRAVVISGAGKHFSAGIDMQPGQQPTGNLLSGPGKNSDVARHALKLQQLVLSMQESFTCITRCPQPVIAAIHGACMGGAVDLITACDMRFCSDCALFSVKEVAVGLCADVGTLQRLPRVVGNQSWVRDICYSARTFGAAEAKEFGLVSKVCSGGREGILAAAMEAAAVIAAHSPLAVTGTKRSLEWSQDHSVADGLAHVALWNSAALMTKDLMIGARPPDRRKGGAAAEGTTKPKRKLYSNL</sequence>
<evidence type="ECO:0000256" key="4">
    <source>
        <dbReference type="ARBA" id="ARBA00022832"/>
    </source>
</evidence>
<evidence type="ECO:0000256" key="7">
    <source>
        <dbReference type="ARBA" id="ARBA00023140"/>
    </source>
</evidence>
<name>A0A835YKC1_9STRA</name>
<keyword evidence="4" id="KW-0276">Fatty acid metabolism</keyword>
<reference evidence="11" key="1">
    <citation type="submission" date="2021-02" db="EMBL/GenBank/DDBJ databases">
        <title>First Annotated Genome of the Yellow-green Alga Tribonema minus.</title>
        <authorList>
            <person name="Mahan K.M."/>
        </authorList>
    </citation>
    <scope>NUCLEOTIDE SEQUENCE</scope>
    <source>
        <strain evidence="11">UTEX B ZZ1240</strain>
    </source>
</reference>
<evidence type="ECO:0000256" key="10">
    <source>
        <dbReference type="SAM" id="MobiDB-lite"/>
    </source>
</evidence>
<evidence type="ECO:0000256" key="2">
    <source>
        <dbReference type="ARBA" id="ARBA00005005"/>
    </source>
</evidence>
<dbReference type="InterPro" id="IPR018376">
    <property type="entry name" value="Enoyl-CoA_hyd/isom_CS"/>
</dbReference>